<sequence>MKYTAVAILATAALAAAVPSGMNYGTPKGDGWESITYKQQDANDNFDTCLPVAAGVFAFTSTYVVHATPDQVVASTPMTRRVRDSGVFPRQMNNGTRRTGGLPGSQGIFAFGINVDLDTICYNITIFNFEGEYQSPAKTATHIHEARVNATGPPRLAFPNPEGEGEIRRSVGCLVGPFTTGLMMNGVDTGEGFTLRQIEENPAGFFTDVHSSLAVPGAMRGQLG</sequence>
<proteinExistence type="predicted"/>
<evidence type="ECO:0000313" key="2">
    <source>
        <dbReference type="Proteomes" id="UP001320706"/>
    </source>
</evidence>
<protein>
    <submittedName>
        <fullName evidence="1">Uncharacterized protein</fullName>
    </submittedName>
</protein>
<name>A0ACC3S7D1_9PEZI</name>
<organism evidence="1 2">
    <name type="scientific">Zalaria obscura</name>
    <dbReference type="NCBI Taxonomy" id="2024903"/>
    <lineage>
        <taxon>Eukaryota</taxon>
        <taxon>Fungi</taxon>
        <taxon>Dikarya</taxon>
        <taxon>Ascomycota</taxon>
        <taxon>Pezizomycotina</taxon>
        <taxon>Dothideomycetes</taxon>
        <taxon>Dothideomycetidae</taxon>
        <taxon>Dothideales</taxon>
        <taxon>Zalariaceae</taxon>
        <taxon>Zalaria</taxon>
    </lineage>
</organism>
<evidence type="ECO:0000313" key="1">
    <source>
        <dbReference type="EMBL" id="KAK8200933.1"/>
    </source>
</evidence>
<comment type="caution">
    <text evidence="1">The sequence shown here is derived from an EMBL/GenBank/DDBJ whole genome shotgun (WGS) entry which is preliminary data.</text>
</comment>
<gene>
    <name evidence="1" type="ORF">M8818_006252</name>
</gene>
<dbReference type="Proteomes" id="UP001320706">
    <property type="component" value="Unassembled WGS sequence"/>
</dbReference>
<keyword evidence="2" id="KW-1185">Reference proteome</keyword>
<dbReference type="EMBL" id="JAMKPW020000038">
    <property type="protein sequence ID" value="KAK8200933.1"/>
    <property type="molecule type" value="Genomic_DNA"/>
</dbReference>
<reference evidence="1" key="1">
    <citation type="submission" date="2024-02" db="EMBL/GenBank/DDBJ databases">
        <title>Metagenome Assembled Genome of Zalaria obscura JY119.</title>
        <authorList>
            <person name="Vighnesh L."/>
            <person name="Jagadeeshwari U."/>
            <person name="Venkata Ramana C."/>
            <person name="Sasikala C."/>
        </authorList>
    </citation>
    <scope>NUCLEOTIDE SEQUENCE</scope>
    <source>
        <strain evidence="1">JY119</strain>
    </source>
</reference>
<accession>A0ACC3S7D1</accession>